<dbReference type="AlphaFoldDB" id="A0A1L7WWD1"/>
<organism evidence="2 3">
    <name type="scientific">Phialocephala subalpina</name>
    <dbReference type="NCBI Taxonomy" id="576137"/>
    <lineage>
        <taxon>Eukaryota</taxon>
        <taxon>Fungi</taxon>
        <taxon>Dikarya</taxon>
        <taxon>Ascomycota</taxon>
        <taxon>Pezizomycotina</taxon>
        <taxon>Leotiomycetes</taxon>
        <taxon>Helotiales</taxon>
        <taxon>Mollisiaceae</taxon>
        <taxon>Phialocephala</taxon>
        <taxon>Phialocephala fortinii species complex</taxon>
    </lineage>
</organism>
<evidence type="ECO:0000256" key="1">
    <source>
        <dbReference type="SAM" id="MobiDB-lite"/>
    </source>
</evidence>
<dbReference type="OrthoDB" id="3555326at2759"/>
<reference evidence="2 3" key="1">
    <citation type="submission" date="2016-03" db="EMBL/GenBank/DDBJ databases">
        <authorList>
            <person name="Ploux O."/>
        </authorList>
    </citation>
    <scope>NUCLEOTIDE SEQUENCE [LARGE SCALE GENOMIC DNA]</scope>
    <source>
        <strain evidence="2 3">UAMH 11012</strain>
    </source>
</reference>
<keyword evidence="3" id="KW-1185">Reference proteome</keyword>
<sequence>MAPPTEQYKALHTRAAEERRRLARLHRLKVPTYEQSFPHVVSRIGYKGFLEHTQQVNGSLLPFSTRKTMEWAWINLVNEKYSAWKTDHSETIEPTAYDSVCKLQKEAKPFKLDEAAMIFTPIVTNFQQPPPPSARHPKNMYRIVILPDPPAESESQSRKRSRKRALSYSDEEDDFDMVSGAANEEFGYETSTTVQTSAKKRVTLPVKGTKGKKKKTVGKEHVDDEEAFKPKLARK</sequence>
<dbReference type="EMBL" id="FJOG01000009">
    <property type="protein sequence ID" value="CZR57081.1"/>
    <property type="molecule type" value="Genomic_DNA"/>
</dbReference>
<name>A0A1L7WWD1_9HELO</name>
<feature type="region of interest" description="Disordered" evidence="1">
    <location>
        <begin position="148"/>
        <end position="235"/>
    </location>
</feature>
<proteinExistence type="predicted"/>
<evidence type="ECO:0000313" key="3">
    <source>
        <dbReference type="Proteomes" id="UP000184330"/>
    </source>
</evidence>
<evidence type="ECO:0000313" key="2">
    <source>
        <dbReference type="EMBL" id="CZR57081.1"/>
    </source>
</evidence>
<protein>
    <submittedName>
        <fullName evidence="2">Uncharacterized protein</fullName>
    </submittedName>
</protein>
<gene>
    <name evidence="2" type="ORF">PAC_06970</name>
</gene>
<dbReference type="Proteomes" id="UP000184330">
    <property type="component" value="Unassembled WGS sequence"/>
</dbReference>
<accession>A0A1L7WWD1</accession>